<organism evidence="1 2">
    <name type="scientific">Puccinia sorghi</name>
    <dbReference type="NCBI Taxonomy" id="27349"/>
    <lineage>
        <taxon>Eukaryota</taxon>
        <taxon>Fungi</taxon>
        <taxon>Dikarya</taxon>
        <taxon>Basidiomycota</taxon>
        <taxon>Pucciniomycotina</taxon>
        <taxon>Pucciniomycetes</taxon>
        <taxon>Pucciniales</taxon>
        <taxon>Pucciniaceae</taxon>
        <taxon>Puccinia</taxon>
    </lineage>
</organism>
<protein>
    <submittedName>
        <fullName evidence="1">Uncharacterized protein</fullName>
    </submittedName>
</protein>
<dbReference type="EMBL" id="LAVV01003432">
    <property type="protein sequence ID" value="KNZ62150.1"/>
    <property type="molecule type" value="Genomic_DNA"/>
</dbReference>
<evidence type="ECO:0000313" key="1">
    <source>
        <dbReference type="EMBL" id="KNZ62150.1"/>
    </source>
</evidence>
<sequence>MSFSNSKIRSQELQKKKRKLLGHFKEVQFKANWIQIRNLNNELKPFNFSTKEIEGDKPTSAFVLVNYYQTIKYFKKKEATGA</sequence>
<evidence type="ECO:0000313" key="2">
    <source>
        <dbReference type="Proteomes" id="UP000037035"/>
    </source>
</evidence>
<name>A0A0L6VPR1_9BASI</name>
<dbReference type="VEuPathDB" id="FungiDB:VP01_1308g3"/>
<accession>A0A0L6VPR1</accession>
<proteinExistence type="predicted"/>
<comment type="caution">
    <text evidence="1">The sequence shown here is derived from an EMBL/GenBank/DDBJ whole genome shotgun (WGS) entry which is preliminary data.</text>
</comment>
<reference evidence="1 2" key="1">
    <citation type="submission" date="2015-08" db="EMBL/GenBank/DDBJ databases">
        <title>Next Generation Sequencing and Analysis of the Genome of Puccinia sorghi L Schw, the Causal Agent of Maize Common Rust.</title>
        <authorList>
            <person name="Rochi L."/>
            <person name="Burguener G."/>
            <person name="Darino M."/>
            <person name="Turjanski A."/>
            <person name="Kreff E."/>
            <person name="Dieguez M.J."/>
            <person name="Sacco F."/>
        </authorList>
    </citation>
    <scope>NUCLEOTIDE SEQUENCE [LARGE SCALE GENOMIC DNA]</scope>
    <source>
        <strain evidence="1 2">RO10H11247</strain>
    </source>
</reference>
<keyword evidence="2" id="KW-1185">Reference proteome</keyword>
<dbReference type="AlphaFoldDB" id="A0A0L6VPR1"/>
<gene>
    <name evidence="1" type="ORF">VP01_1308g3</name>
</gene>
<dbReference type="Proteomes" id="UP000037035">
    <property type="component" value="Unassembled WGS sequence"/>
</dbReference>